<name>A0A1M4BL93_9ACTN</name>
<evidence type="ECO:0000313" key="2">
    <source>
        <dbReference type="EMBL" id="SAP16293.1"/>
    </source>
</evidence>
<feature type="region of interest" description="Disordered" evidence="1">
    <location>
        <begin position="15"/>
        <end position="41"/>
    </location>
</feature>
<gene>
    <name evidence="2" type="ORF">BN4615_P10956</name>
</gene>
<dbReference type="AlphaFoldDB" id="A0A1M4BL93"/>
<organism evidence="2">
    <name type="scientific">Nonomuraea gerenzanensis</name>
    <dbReference type="NCBI Taxonomy" id="93944"/>
    <lineage>
        <taxon>Bacteria</taxon>
        <taxon>Bacillati</taxon>
        <taxon>Actinomycetota</taxon>
        <taxon>Actinomycetes</taxon>
        <taxon>Streptosporangiales</taxon>
        <taxon>Streptosporangiaceae</taxon>
        <taxon>Nonomuraea</taxon>
    </lineage>
</organism>
<proteinExistence type="predicted"/>
<reference evidence="2" key="1">
    <citation type="submission" date="2016-04" db="EMBL/GenBank/DDBJ databases">
        <authorList>
            <person name="Evans L.H."/>
            <person name="Alamgir A."/>
            <person name="Owens N."/>
            <person name="Weber N.D."/>
            <person name="Virtaneva K."/>
            <person name="Barbian K."/>
            <person name="Babar A."/>
            <person name="Rosenke K."/>
        </authorList>
    </citation>
    <scope>NUCLEOTIDE SEQUENCE</scope>
    <source>
        <strain evidence="2">Nono1</strain>
    </source>
</reference>
<dbReference type="EMBL" id="LT559120">
    <property type="protein sequence ID" value="SAP16293.1"/>
    <property type="molecule type" value="Genomic_DNA"/>
</dbReference>
<accession>A0A1M4BL93</accession>
<protein>
    <submittedName>
        <fullName evidence="2">Uncharacterized protein</fullName>
    </submittedName>
</protein>
<feature type="compositionally biased region" description="Basic and acidic residues" evidence="1">
    <location>
        <begin position="15"/>
        <end position="31"/>
    </location>
</feature>
<evidence type="ECO:0000256" key="1">
    <source>
        <dbReference type="SAM" id="MobiDB-lite"/>
    </source>
</evidence>
<sequence>MSYFTANLTPVEEAIRDERRRQDAKWGEQNHPDGTGRPGDLAAAEQARAACQANGPTEDNWRDILEEEVREAFAETGFTTLRAELVQVAAVVVNWVESMDRRRAAAIQAHQYDELIFGGFVCVTCTPNWETGDDPDDNVAWPCQALRDVGVTNEDAIAIIKARRAEIERRAAREAGAR</sequence>
<dbReference type="RefSeq" id="WP_225267138.1">
    <property type="nucleotide sequence ID" value="NZ_CP084058.1"/>
</dbReference>